<dbReference type="InterPro" id="IPR008999">
    <property type="entry name" value="Actin-crosslinking"/>
</dbReference>
<dbReference type="InParanoid" id="D8TE00"/>
<feature type="region of interest" description="Disordered" evidence="1">
    <location>
        <begin position="457"/>
        <end position="488"/>
    </location>
</feature>
<proteinExistence type="predicted"/>
<dbReference type="AlphaFoldDB" id="D8TE00"/>
<evidence type="ECO:0000313" key="3">
    <source>
        <dbReference type="Proteomes" id="UP000001514"/>
    </source>
</evidence>
<dbReference type="PANTHER" id="PTHR39244:SF5">
    <property type="entry name" value="NATTERIN-3-LIKE"/>
    <property type="match status" value="1"/>
</dbReference>
<dbReference type="SUPFAM" id="SSF50405">
    <property type="entry name" value="Actin-crosslinking proteins"/>
    <property type="match status" value="1"/>
</dbReference>
<dbReference type="KEGG" id="smo:SELMODRAFT_431850"/>
<dbReference type="PANTHER" id="PTHR39244">
    <property type="entry name" value="NATTERIN-4"/>
    <property type="match status" value="1"/>
</dbReference>
<dbReference type="InterPro" id="IPR053237">
    <property type="entry name" value="Natterin_C"/>
</dbReference>
<organism evidence="3">
    <name type="scientific">Selaginella moellendorffii</name>
    <name type="common">Spikemoss</name>
    <dbReference type="NCBI Taxonomy" id="88036"/>
    <lineage>
        <taxon>Eukaryota</taxon>
        <taxon>Viridiplantae</taxon>
        <taxon>Streptophyta</taxon>
        <taxon>Embryophyta</taxon>
        <taxon>Tracheophyta</taxon>
        <taxon>Lycopodiopsida</taxon>
        <taxon>Selaginellales</taxon>
        <taxon>Selaginellaceae</taxon>
        <taxon>Selaginella</taxon>
    </lineage>
</organism>
<keyword evidence="3" id="KW-1185">Reference proteome</keyword>
<name>D8TE00_SELML</name>
<dbReference type="SUPFAM" id="SSF56973">
    <property type="entry name" value="Aerolisin/ETX pore-forming domain"/>
    <property type="match status" value="1"/>
</dbReference>
<dbReference type="CDD" id="cd20217">
    <property type="entry name" value="PFM_agglutinin-like"/>
    <property type="match status" value="1"/>
</dbReference>
<dbReference type="EMBL" id="GL377737">
    <property type="protein sequence ID" value="EFJ05120.1"/>
    <property type="molecule type" value="Genomic_DNA"/>
</dbReference>
<sequence>MLKANNGKFLSASSGDKSLRCNMDSRELEGAFQATPLVDGNFIFQSVTSKLFWRRDTDNDDWIIADTKKEAALEDRFCHFNASRVSKNMITIRCVGYDSGLFVLRSDNENKLKAVSSSVDNAATHFTVYDGTSNKHIFNVKYLLGLAEVTDIRPLVVGQGSVVNNGGQNADLQVQVSFTESVSTSNRWMTSQTVGLETSLTVSAGIPEIASVEATVTVGVEKTTETELGKEMTNLLTFQSGYLIKDVPPGGEAKVAVECTRGKCRVPFTYSTKATRLDGIDTKVEDEIGGVYEGVSIFNVRGVISGSAPSKPAATSKPATGSGGLVGSVVSGTGTVERWSAFCDEGFLSEQLLRIHRREKSYLSLEGANRDLGARRTRKYPEDKTKISSHFQLRYAVSYQADFKFAGVGDSRVSWLPRRGSTQTMIQEKTTKNRRVKLTRSFLATLKLFPEWDPPLSRNTSDGKTAAMEPKTRPRRSKSSAGCSSRTRNQERWIDNGTLGNGAELGRCRWHCDFVRIWSCSWCLGAGTGARDV</sequence>
<evidence type="ECO:0000256" key="1">
    <source>
        <dbReference type="SAM" id="MobiDB-lite"/>
    </source>
</evidence>
<dbReference type="HOGENOM" id="CLU_511337_0_0_1"/>
<dbReference type="CDD" id="cd00257">
    <property type="entry name" value="beta-trefoil_FSCN-like"/>
    <property type="match status" value="1"/>
</dbReference>
<accession>D8TE00</accession>
<gene>
    <name evidence="2" type="ORF">SELMODRAFT_431850</name>
</gene>
<dbReference type="Proteomes" id="UP000001514">
    <property type="component" value="Unassembled WGS sequence"/>
</dbReference>
<evidence type="ECO:0000313" key="2">
    <source>
        <dbReference type="EMBL" id="EFJ05120.1"/>
    </source>
</evidence>
<protein>
    <recommendedName>
        <fullName evidence="4">Agglutinin domain-containing protein</fullName>
    </recommendedName>
</protein>
<dbReference type="Gene3D" id="2.80.10.50">
    <property type="match status" value="1"/>
</dbReference>
<dbReference type="Gene3D" id="2.170.15.10">
    <property type="entry name" value="Proaerolysin, chain A, domain 3"/>
    <property type="match status" value="1"/>
</dbReference>
<reference evidence="2 3" key="1">
    <citation type="journal article" date="2011" name="Science">
        <title>The Selaginella genome identifies genetic changes associated with the evolution of vascular plants.</title>
        <authorList>
            <person name="Banks J.A."/>
            <person name="Nishiyama T."/>
            <person name="Hasebe M."/>
            <person name="Bowman J.L."/>
            <person name="Gribskov M."/>
            <person name="dePamphilis C."/>
            <person name="Albert V.A."/>
            <person name="Aono N."/>
            <person name="Aoyama T."/>
            <person name="Ambrose B.A."/>
            <person name="Ashton N.W."/>
            <person name="Axtell M.J."/>
            <person name="Barker E."/>
            <person name="Barker M.S."/>
            <person name="Bennetzen J.L."/>
            <person name="Bonawitz N.D."/>
            <person name="Chapple C."/>
            <person name="Cheng C."/>
            <person name="Correa L.G."/>
            <person name="Dacre M."/>
            <person name="DeBarry J."/>
            <person name="Dreyer I."/>
            <person name="Elias M."/>
            <person name="Engstrom E.M."/>
            <person name="Estelle M."/>
            <person name="Feng L."/>
            <person name="Finet C."/>
            <person name="Floyd S.K."/>
            <person name="Frommer W.B."/>
            <person name="Fujita T."/>
            <person name="Gramzow L."/>
            <person name="Gutensohn M."/>
            <person name="Harholt J."/>
            <person name="Hattori M."/>
            <person name="Heyl A."/>
            <person name="Hirai T."/>
            <person name="Hiwatashi Y."/>
            <person name="Ishikawa M."/>
            <person name="Iwata M."/>
            <person name="Karol K.G."/>
            <person name="Koehler B."/>
            <person name="Kolukisaoglu U."/>
            <person name="Kubo M."/>
            <person name="Kurata T."/>
            <person name="Lalonde S."/>
            <person name="Li K."/>
            <person name="Li Y."/>
            <person name="Litt A."/>
            <person name="Lyons E."/>
            <person name="Manning G."/>
            <person name="Maruyama T."/>
            <person name="Michael T.P."/>
            <person name="Mikami K."/>
            <person name="Miyazaki S."/>
            <person name="Morinaga S."/>
            <person name="Murata T."/>
            <person name="Mueller-Roeber B."/>
            <person name="Nelson D.R."/>
            <person name="Obara M."/>
            <person name="Oguri Y."/>
            <person name="Olmstead R.G."/>
            <person name="Onodera N."/>
            <person name="Petersen B.L."/>
            <person name="Pils B."/>
            <person name="Prigge M."/>
            <person name="Rensing S.A."/>
            <person name="Riano-Pachon D.M."/>
            <person name="Roberts A.W."/>
            <person name="Sato Y."/>
            <person name="Scheller H.V."/>
            <person name="Schulz B."/>
            <person name="Schulz C."/>
            <person name="Shakirov E.V."/>
            <person name="Shibagaki N."/>
            <person name="Shinohara N."/>
            <person name="Shippen D.E."/>
            <person name="Soerensen I."/>
            <person name="Sotooka R."/>
            <person name="Sugimoto N."/>
            <person name="Sugita M."/>
            <person name="Sumikawa N."/>
            <person name="Tanurdzic M."/>
            <person name="Theissen G."/>
            <person name="Ulvskov P."/>
            <person name="Wakazuki S."/>
            <person name="Weng J.K."/>
            <person name="Willats W.W."/>
            <person name="Wipf D."/>
            <person name="Wolf P.G."/>
            <person name="Yang L."/>
            <person name="Zimmer A.D."/>
            <person name="Zhu Q."/>
            <person name="Mitros T."/>
            <person name="Hellsten U."/>
            <person name="Loque D."/>
            <person name="Otillar R."/>
            <person name="Salamov A."/>
            <person name="Schmutz J."/>
            <person name="Shapiro H."/>
            <person name="Lindquist E."/>
            <person name="Lucas S."/>
            <person name="Rokhsar D."/>
            <person name="Grigoriev I.V."/>
        </authorList>
    </citation>
    <scope>NUCLEOTIDE SEQUENCE [LARGE SCALE GENOMIC DNA]</scope>
</reference>
<evidence type="ECO:0008006" key="4">
    <source>
        <dbReference type="Google" id="ProtNLM"/>
    </source>
</evidence>
<dbReference type="Gramene" id="EFJ05120">
    <property type="protein sequence ID" value="EFJ05120"/>
    <property type="gene ID" value="SELMODRAFT_431850"/>
</dbReference>